<evidence type="ECO:0000313" key="3">
    <source>
        <dbReference type="Proteomes" id="UP000712600"/>
    </source>
</evidence>
<protein>
    <submittedName>
        <fullName evidence="2">Uncharacterized protein</fullName>
    </submittedName>
</protein>
<dbReference type="Proteomes" id="UP000712600">
    <property type="component" value="Unassembled WGS sequence"/>
</dbReference>
<comment type="caution">
    <text evidence="2">The sequence shown here is derived from an EMBL/GenBank/DDBJ whole genome shotgun (WGS) entry which is preliminary data.</text>
</comment>
<organism evidence="2 3">
    <name type="scientific">Brassica cretica</name>
    <name type="common">Mustard</name>
    <dbReference type="NCBI Taxonomy" id="69181"/>
    <lineage>
        <taxon>Eukaryota</taxon>
        <taxon>Viridiplantae</taxon>
        <taxon>Streptophyta</taxon>
        <taxon>Embryophyta</taxon>
        <taxon>Tracheophyta</taxon>
        <taxon>Spermatophyta</taxon>
        <taxon>Magnoliopsida</taxon>
        <taxon>eudicotyledons</taxon>
        <taxon>Gunneridae</taxon>
        <taxon>Pentapetalae</taxon>
        <taxon>rosids</taxon>
        <taxon>malvids</taxon>
        <taxon>Brassicales</taxon>
        <taxon>Brassicaceae</taxon>
        <taxon>Brassiceae</taxon>
        <taxon>Brassica</taxon>
    </lineage>
</organism>
<feature type="region of interest" description="Disordered" evidence="1">
    <location>
        <begin position="33"/>
        <end position="71"/>
    </location>
</feature>
<gene>
    <name evidence="2" type="ORF">F2Q69_00027663</name>
</gene>
<dbReference type="EMBL" id="QGKX02000088">
    <property type="protein sequence ID" value="KAF3587448.1"/>
    <property type="molecule type" value="Genomic_DNA"/>
</dbReference>
<sequence length="71" mass="8354">MEHMKTHANPDELHLLGQAEVQPLEEEVDAFAVEEEDSKKHSEKSESLELHRKTMDRKKMYRNHCQTTGHK</sequence>
<proteinExistence type="predicted"/>
<dbReference type="AlphaFoldDB" id="A0A8S9S447"/>
<feature type="compositionally biased region" description="Basic and acidic residues" evidence="1">
    <location>
        <begin position="37"/>
        <end position="53"/>
    </location>
</feature>
<evidence type="ECO:0000313" key="2">
    <source>
        <dbReference type="EMBL" id="KAF3587448.1"/>
    </source>
</evidence>
<accession>A0A8S9S447</accession>
<evidence type="ECO:0000256" key="1">
    <source>
        <dbReference type="SAM" id="MobiDB-lite"/>
    </source>
</evidence>
<name>A0A8S9S447_BRACR</name>
<reference evidence="2" key="1">
    <citation type="submission" date="2019-12" db="EMBL/GenBank/DDBJ databases">
        <title>Genome sequencing and annotation of Brassica cretica.</title>
        <authorList>
            <person name="Studholme D.J."/>
            <person name="Sarris P."/>
        </authorList>
    </citation>
    <scope>NUCLEOTIDE SEQUENCE</scope>
    <source>
        <strain evidence="2">PFS-109/04</strain>
        <tissue evidence="2">Leaf</tissue>
    </source>
</reference>